<dbReference type="EMBL" id="DS989825">
    <property type="protein sequence ID" value="EFR02051.1"/>
    <property type="molecule type" value="Genomic_DNA"/>
</dbReference>
<feature type="compositionally biased region" description="Basic and acidic residues" evidence="2">
    <location>
        <begin position="374"/>
        <end position="399"/>
    </location>
</feature>
<feature type="region of interest" description="Disordered" evidence="2">
    <location>
        <begin position="109"/>
        <end position="130"/>
    </location>
</feature>
<dbReference type="GO" id="GO:0005789">
    <property type="term" value="C:endoplasmic reticulum membrane"/>
    <property type="evidence" value="ECO:0007669"/>
    <property type="project" value="TreeGrafter"/>
</dbReference>
<proteinExistence type="predicted"/>
<evidence type="ECO:0000259" key="3">
    <source>
        <dbReference type="PROSITE" id="PS50076"/>
    </source>
</evidence>
<dbReference type="InterPro" id="IPR051100">
    <property type="entry name" value="DnaJ_subfamily_B/C"/>
</dbReference>
<feature type="region of interest" description="Disordered" evidence="2">
    <location>
        <begin position="363"/>
        <end position="401"/>
    </location>
</feature>
<dbReference type="OrthoDB" id="442087at2759"/>
<dbReference type="STRING" id="535722.E4UY88"/>
<accession>E4UY88</accession>
<dbReference type="CDD" id="cd06257">
    <property type="entry name" value="DnaJ"/>
    <property type="match status" value="1"/>
</dbReference>
<dbReference type="Gene3D" id="1.10.287.110">
    <property type="entry name" value="DnaJ domain"/>
    <property type="match status" value="1"/>
</dbReference>
<gene>
    <name evidence="4" type="ORF">MGYG_05054</name>
</gene>
<dbReference type="eggNOG" id="KOG0714">
    <property type="taxonomic scope" value="Eukaryota"/>
</dbReference>
<keyword evidence="1" id="KW-0175">Coiled coil</keyword>
<feature type="coiled-coil region" evidence="1">
    <location>
        <begin position="160"/>
        <end position="187"/>
    </location>
</feature>
<name>E4UY88_ARTGP</name>
<dbReference type="SUPFAM" id="SSF46565">
    <property type="entry name" value="Chaperone J-domain"/>
    <property type="match status" value="1"/>
</dbReference>
<feature type="domain" description="J" evidence="3">
    <location>
        <begin position="9"/>
        <end position="103"/>
    </location>
</feature>
<dbReference type="InterPro" id="IPR036869">
    <property type="entry name" value="J_dom_sf"/>
</dbReference>
<dbReference type="OMA" id="QAYKLKA"/>
<dbReference type="GO" id="GO:0030544">
    <property type="term" value="F:Hsp70 protein binding"/>
    <property type="evidence" value="ECO:0007669"/>
    <property type="project" value="TreeGrafter"/>
</dbReference>
<dbReference type="Pfam" id="PF00226">
    <property type="entry name" value="DnaJ"/>
    <property type="match status" value="1"/>
</dbReference>
<dbReference type="PRINTS" id="PR00625">
    <property type="entry name" value="JDOMAIN"/>
</dbReference>
<feature type="compositionally biased region" description="Polar residues" evidence="2">
    <location>
        <begin position="114"/>
        <end position="130"/>
    </location>
</feature>
<dbReference type="GO" id="GO:0071218">
    <property type="term" value="P:cellular response to misfolded protein"/>
    <property type="evidence" value="ECO:0007669"/>
    <property type="project" value="TreeGrafter"/>
</dbReference>
<reference evidence="5" key="1">
    <citation type="journal article" date="2012" name="MBio">
        <title>Comparative genome analysis of Trichophyton rubrum and related dermatophytes reveals candidate genes involved in infection.</title>
        <authorList>
            <person name="Martinez D.A."/>
            <person name="Oliver B.G."/>
            <person name="Graeser Y."/>
            <person name="Goldberg J.M."/>
            <person name="Li W."/>
            <person name="Martinez-Rossi N.M."/>
            <person name="Monod M."/>
            <person name="Shelest E."/>
            <person name="Barton R.C."/>
            <person name="Birch E."/>
            <person name="Brakhage A.A."/>
            <person name="Chen Z."/>
            <person name="Gurr S.J."/>
            <person name="Heiman D."/>
            <person name="Heitman J."/>
            <person name="Kosti I."/>
            <person name="Rossi A."/>
            <person name="Saif S."/>
            <person name="Samalova M."/>
            <person name="Saunders C.W."/>
            <person name="Shea T."/>
            <person name="Summerbell R.C."/>
            <person name="Xu J."/>
            <person name="Young S."/>
            <person name="Zeng Q."/>
            <person name="Birren B.W."/>
            <person name="Cuomo C.A."/>
            <person name="White T.C."/>
        </authorList>
    </citation>
    <scope>NUCLEOTIDE SEQUENCE [LARGE SCALE GENOMIC DNA]</scope>
    <source>
        <strain evidence="5">ATCC MYA-4604 / CBS 118893</strain>
    </source>
</reference>
<keyword evidence="5" id="KW-1185">Reference proteome</keyword>
<evidence type="ECO:0000256" key="2">
    <source>
        <dbReference type="SAM" id="MobiDB-lite"/>
    </source>
</evidence>
<dbReference type="SMART" id="SM00271">
    <property type="entry name" value="DnaJ"/>
    <property type="match status" value="1"/>
</dbReference>
<dbReference type="PROSITE" id="PS50076">
    <property type="entry name" value="DNAJ_2"/>
    <property type="match status" value="1"/>
</dbReference>
<protein>
    <recommendedName>
        <fullName evidence="3">J domain-containing protein</fullName>
    </recommendedName>
</protein>
<dbReference type="RefSeq" id="XP_003172462.1">
    <property type="nucleotide sequence ID" value="XM_003172414.1"/>
</dbReference>
<dbReference type="PANTHER" id="PTHR43908">
    <property type="entry name" value="AT29763P-RELATED"/>
    <property type="match status" value="1"/>
</dbReference>
<evidence type="ECO:0000313" key="4">
    <source>
        <dbReference type="EMBL" id="EFR02051.1"/>
    </source>
</evidence>
<dbReference type="AlphaFoldDB" id="E4UY88"/>
<dbReference type="InterPro" id="IPR001623">
    <property type="entry name" value="DnaJ_domain"/>
</dbReference>
<dbReference type="GeneID" id="10027732"/>
<dbReference type="VEuPathDB" id="FungiDB:MGYG_05054"/>
<evidence type="ECO:0000313" key="5">
    <source>
        <dbReference type="Proteomes" id="UP000002669"/>
    </source>
</evidence>
<dbReference type="HOGENOM" id="CLU_045130_1_0_1"/>
<evidence type="ECO:0000256" key="1">
    <source>
        <dbReference type="SAM" id="Coils"/>
    </source>
</evidence>
<dbReference type="PANTHER" id="PTHR43908:SF3">
    <property type="entry name" value="AT29763P-RELATED"/>
    <property type="match status" value="1"/>
</dbReference>
<dbReference type="Proteomes" id="UP000002669">
    <property type="component" value="Unassembled WGS sequence"/>
</dbReference>
<dbReference type="InParanoid" id="E4UY88"/>
<sequence length="465" mass="55242">MGSVGIDDDYYRILEVAETATTEMITKSYKRLALRLHPDKNKNINATEAFQLVCNSLILGDYAQSSMQESLIRLTHMSGLPKLVNAYETLKDKDKRRAYDLTYSRVKSTPKGYPTSTGQTSYSASSTANPRQDDIAEEAAKISAIHAAKAQRAAKWSKTQKAYEDAIFELQREIRKLQNAIKILEEVDKAEDAEERAAKSWSAWFLSPIYKKRVETEEEKESKARERVQRLHNKTFKTMDLKKKDSKLKNYQSLLKAEQEVFDNANRRDDATLFMAEERIRAKREREQQEKDRQERESWQRAWRETYERQRREEAEAAKKRREQQEKEEAELRERQAKEKARQEREFQQRAWREAYQRQRREEAEAAKKRRKQQEKEEAELRERQAKEKARKEQEELDKSRRRRAPTRCFHDCWWDKVEGRMACEKCSVSRYSYLLQCPLCKMKACAACQQQLRPRKRNRGRNKA</sequence>
<feature type="region of interest" description="Disordered" evidence="2">
    <location>
        <begin position="316"/>
        <end position="346"/>
    </location>
</feature>
<organism evidence="5">
    <name type="scientific">Arthroderma gypseum (strain ATCC MYA-4604 / CBS 118893)</name>
    <name type="common">Microsporum gypseum</name>
    <dbReference type="NCBI Taxonomy" id="535722"/>
    <lineage>
        <taxon>Eukaryota</taxon>
        <taxon>Fungi</taxon>
        <taxon>Dikarya</taxon>
        <taxon>Ascomycota</taxon>
        <taxon>Pezizomycotina</taxon>
        <taxon>Eurotiomycetes</taxon>
        <taxon>Eurotiomycetidae</taxon>
        <taxon>Onygenales</taxon>
        <taxon>Arthrodermataceae</taxon>
        <taxon>Nannizzia</taxon>
    </lineage>
</organism>